<name>A0ABM3LJX3_BICAN</name>
<gene>
    <name evidence="12" type="primary">LOC112051069</name>
</gene>
<protein>
    <submittedName>
        <fullName evidence="12">Cytochrome P450 4C1-like</fullName>
    </submittedName>
</protein>
<dbReference type="CDD" id="cd20628">
    <property type="entry name" value="CYP4"/>
    <property type="match status" value="1"/>
</dbReference>
<reference evidence="12" key="2">
    <citation type="submission" date="2025-08" db="UniProtKB">
        <authorList>
            <consortium name="RefSeq"/>
        </authorList>
    </citation>
    <scope>IDENTIFICATION</scope>
</reference>
<dbReference type="PANTHER" id="PTHR24291">
    <property type="entry name" value="CYTOCHROME P450 FAMILY 4"/>
    <property type="match status" value="1"/>
</dbReference>
<proteinExistence type="inferred from homology"/>
<evidence type="ECO:0000256" key="8">
    <source>
        <dbReference type="ARBA" id="ARBA00023033"/>
    </source>
</evidence>
<evidence type="ECO:0000256" key="9">
    <source>
        <dbReference type="RuleBase" id="RU000461"/>
    </source>
</evidence>
<keyword evidence="10" id="KW-0732">Signal</keyword>
<dbReference type="InterPro" id="IPR002401">
    <property type="entry name" value="Cyt_P450_E_grp-I"/>
</dbReference>
<feature type="signal peptide" evidence="10">
    <location>
        <begin position="1"/>
        <end position="18"/>
    </location>
</feature>
<evidence type="ECO:0000313" key="12">
    <source>
        <dbReference type="RefSeq" id="XP_052739348.1"/>
    </source>
</evidence>
<evidence type="ECO:0000256" key="10">
    <source>
        <dbReference type="SAM" id="SignalP"/>
    </source>
</evidence>
<evidence type="ECO:0000256" key="5">
    <source>
        <dbReference type="ARBA" id="ARBA00022723"/>
    </source>
</evidence>
<dbReference type="GeneID" id="112051069"/>
<dbReference type="InterPro" id="IPR036396">
    <property type="entry name" value="Cyt_P450_sf"/>
</dbReference>
<dbReference type="PRINTS" id="PR00463">
    <property type="entry name" value="EP450I"/>
</dbReference>
<keyword evidence="11" id="KW-1185">Reference proteome</keyword>
<keyword evidence="7 9" id="KW-0408">Iron</keyword>
<dbReference type="InterPro" id="IPR001128">
    <property type="entry name" value="Cyt_P450"/>
</dbReference>
<dbReference type="PRINTS" id="PR00385">
    <property type="entry name" value="P450"/>
</dbReference>
<keyword evidence="8 9" id="KW-0503">Monooxygenase</keyword>
<comment type="cofactor">
    <cofactor evidence="1">
        <name>heme</name>
        <dbReference type="ChEBI" id="CHEBI:30413"/>
    </cofactor>
</comment>
<sequence>MWSFVCLALIFSLVLCYGLVTRSISTAKRFKLPGPNALPMVGNVFDFLMSTESAFYYLRYLANKYKDILEIKLGTAQCLVITHPKDVETVISGTRHNEKSYIYRFLRPWLHDGLLLSSGKKWHQRRKILTPTFHFKILRHFNSVLIEKSAKLAENLQSEVNCAKTNIYPFISDFTINSICETAMGTVLDEESSTVSKSYKNAIHDLGTHIFYRAIRIWLHPESIFNLCQFGRTHKRTLNFIHSFRDRVVEKRRQNEYFDNLYTETMTESDDNFVMNDKKRLAMLDLLLNSEKQGLIDSDGINEEVDTFMFEGHDTTAAALQFAFMLLANNTDVQDNILEEYYKIMGSSNKRPTISDLSEMKYLEACIKETLRLYPPVYFMGRTCDGPLTLRGIEKLTPKTIIIAIFDLHRRSDQFVEALEFRPERFMKEPTWHPFSYLPFSAGPRNCIGQKFAMMEMKLAITAVLSNYRLLPVTKPQDIVFVTGIILRTKDPIYVKFEKR</sequence>
<keyword evidence="5 9" id="KW-0479">Metal-binding</keyword>
<dbReference type="Gene3D" id="1.10.630.10">
    <property type="entry name" value="Cytochrome P450"/>
    <property type="match status" value="1"/>
</dbReference>
<dbReference type="Proteomes" id="UP001652582">
    <property type="component" value="Chromosome 1"/>
</dbReference>
<dbReference type="RefSeq" id="XP_052739348.1">
    <property type="nucleotide sequence ID" value="XM_052883388.1"/>
</dbReference>
<reference evidence="11" key="1">
    <citation type="submission" date="2025-05" db="UniProtKB">
        <authorList>
            <consortium name="RefSeq"/>
        </authorList>
    </citation>
    <scope>NUCLEOTIDE SEQUENCE [LARGE SCALE GENOMIC DNA]</scope>
</reference>
<comment type="function">
    <text evidence="2">May be involved in the metabolism of insect hormones and in the breakdown of synthetic insecticides.</text>
</comment>
<accession>A0ABM3LJX3</accession>
<keyword evidence="6 9" id="KW-0560">Oxidoreductase</keyword>
<evidence type="ECO:0000256" key="3">
    <source>
        <dbReference type="ARBA" id="ARBA00010617"/>
    </source>
</evidence>
<evidence type="ECO:0000256" key="6">
    <source>
        <dbReference type="ARBA" id="ARBA00023002"/>
    </source>
</evidence>
<dbReference type="SUPFAM" id="SSF48264">
    <property type="entry name" value="Cytochrome P450"/>
    <property type="match status" value="1"/>
</dbReference>
<dbReference type="InterPro" id="IPR050196">
    <property type="entry name" value="Cytochrome_P450_Monoox"/>
</dbReference>
<evidence type="ECO:0000256" key="2">
    <source>
        <dbReference type="ARBA" id="ARBA00003690"/>
    </source>
</evidence>
<evidence type="ECO:0000313" key="11">
    <source>
        <dbReference type="Proteomes" id="UP001652582"/>
    </source>
</evidence>
<dbReference type="PANTHER" id="PTHR24291:SF105">
    <property type="entry name" value="CYTOCHROME P450 4P1-RELATED"/>
    <property type="match status" value="1"/>
</dbReference>
<evidence type="ECO:0000256" key="1">
    <source>
        <dbReference type="ARBA" id="ARBA00001971"/>
    </source>
</evidence>
<feature type="chain" id="PRO_5046139759" evidence="10">
    <location>
        <begin position="19"/>
        <end position="500"/>
    </location>
</feature>
<dbReference type="PROSITE" id="PS00086">
    <property type="entry name" value="CYTOCHROME_P450"/>
    <property type="match status" value="1"/>
</dbReference>
<dbReference type="InterPro" id="IPR017972">
    <property type="entry name" value="Cyt_P450_CS"/>
</dbReference>
<keyword evidence="4 9" id="KW-0349">Heme</keyword>
<comment type="similarity">
    <text evidence="3 9">Belongs to the cytochrome P450 family.</text>
</comment>
<evidence type="ECO:0000256" key="7">
    <source>
        <dbReference type="ARBA" id="ARBA00023004"/>
    </source>
</evidence>
<dbReference type="Pfam" id="PF00067">
    <property type="entry name" value="p450"/>
    <property type="match status" value="1"/>
</dbReference>
<organism evidence="11 12">
    <name type="scientific">Bicyclus anynana</name>
    <name type="common">Squinting bush brown butterfly</name>
    <dbReference type="NCBI Taxonomy" id="110368"/>
    <lineage>
        <taxon>Eukaryota</taxon>
        <taxon>Metazoa</taxon>
        <taxon>Ecdysozoa</taxon>
        <taxon>Arthropoda</taxon>
        <taxon>Hexapoda</taxon>
        <taxon>Insecta</taxon>
        <taxon>Pterygota</taxon>
        <taxon>Neoptera</taxon>
        <taxon>Endopterygota</taxon>
        <taxon>Lepidoptera</taxon>
        <taxon>Glossata</taxon>
        <taxon>Ditrysia</taxon>
        <taxon>Papilionoidea</taxon>
        <taxon>Nymphalidae</taxon>
        <taxon>Satyrinae</taxon>
        <taxon>Satyrini</taxon>
        <taxon>Mycalesina</taxon>
        <taxon>Bicyclus</taxon>
    </lineage>
</organism>
<evidence type="ECO:0000256" key="4">
    <source>
        <dbReference type="ARBA" id="ARBA00022617"/>
    </source>
</evidence>